<dbReference type="PANTHER" id="PTHR47706:SF9">
    <property type="entry name" value="NMRA-LIKE DOMAIN-CONTAINING PROTEIN-RELATED"/>
    <property type="match status" value="1"/>
</dbReference>
<evidence type="ECO:0000256" key="2">
    <source>
        <dbReference type="ARBA" id="ARBA00023002"/>
    </source>
</evidence>
<name>A0A167P5N3_CALVF</name>
<dbReference type="Gene3D" id="3.90.25.10">
    <property type="entry name" value="UDP-galactose 4-epimerase, domain 1"/>
    <property type="match status" value="1"/>
</dbReference>
<sequence>MSGYKTFAVAGAGGLGSLIVDELLQEKAAGKVDMVIILTRKAAGNDDLAAKGAEVIVVDYTSPSSLQSALQGIDVVISTLSHLGLTAQESLANASKAVGVKLFVPSEFGGDTTGHTEGMFGLKNAQRQKLGQIGLPWAVFTTGSFADWLWYQPYLGFDLANGKIEIGGMGNGLMSLTSRRDIARYVVHVTTSLPPTKLHNHVFKMEGDRTTLNRALAAYEAQTGKSLDITYVPLEELKERTKGSPAEFRYIFAKRLDSDTTYGLEEEMNVDWPDFKPQKIVEAMLSYEP</sequence>
<keyword evidence="1" id="KW-0521">NADP</keyword>
<keyword evidence="2" id="KW-0560">Oxidoreductase</keyword>
<dbReference type="Proteomes" id="UP000076738">
    <property type="component" value="Unassembled WGS sequence"/>
</dbReference>
<accession>A0A167P5N3</accession>
<feature type="domain" description="NmrA-like" evidence="3">
    <location>
        <begin position="6"/>
        <end position="251"/>
    </location>
</feature>
<gene>
    <name evidence="4" type="ORF">CALVIDRAFT_512468</name>
</gene>
<dbReference type="OrthoDB" id="5283654at2759"/>
<dbReference type="CDD" id="cd05259">
    <property type="entry name" value="PCBER_SDR_a"/>
    <property type="match status" value="1"/>
</dbReference>
<keyword evidence="5" id="KW-1185">Reference proteome</keyword>
<organism evidence="4 5">
    <name type="scientific">Calocera viscosa (strain TUFC12733)</name>
    <dbReference type="NCBI Taxonomy" id="1330018"/>
    <lineage>
        <taxon>Eukaryota</taxon>
        <taxon>Fungi</taxon>
        <taxon>Dikarya</taxon>
        <taxon>Basidiomycota</taxon>
        <taxon>Agaricomycotina</taxon>
        <taxon>Dacrymycetes</taxon>
        <taxon>Dacrymycetales</taxon>
        <taxon>Dacrymycetaceae</taxon>
        <taxon>Calocera</taxon>
    </lineage>
</organism>
<dbReference type="Pfam" id="PF05368">
    <property type="entry name" value="NmrA"/>
    <property type="match status" value="1"/>
</dbReference>
<dbReference type="InterPro" id="IPR045312">
    <property type="entry name" value="PCBER-like"/>
</dbReference>
<dbReference type="Gene3D" id="3.40.50.720">
    <property type="entry name" value="NAD(P)-binding Rossmann-like Domain"/>
    <property type="match status" value="1"/>
</dbReference>
<dbReference type="InterPro" id="IPR051609">
    <property type="entry name" value="NmrA/Isoflavone_reductase-like"/>
</dbReference>
<evidence type="ECO:0000256" key="1">
    <source>
        <dbReference type="ARBA" id="ARBA00022857"/>
    </source>
</evidence>
<dbReference type="SUPFAM" id="SSF51735">
    <property type="entry name" value="NAD(P)-binding Rossmann-fold domains"/>
    <property type="match status" value="1"/>
</dbReference>
<reference evidence="4 5" key="1">
    <citation type="journal article" date="2016" name="Mol. Biol. Evol.">
        <title>Comparative Genomics of Early-Diverging Mushroom-Forming Fungi Provides Insights into the Origins of Lignocellulose Decay Capabilities.</title>
        <authorList>
            <person name="Nagy L.G."/>
            <person name="Riley R."/>
            <person name="Tritt A."/>
            <person name="Adam C."/>
            <person name="Daum C."/>
            <person name="Floudas D."/>
            <person name="Sun H."/>
            <person name="Yadav J.S."/>
            <person name="Pangilinan J."/>
            <person name="Larsson K.H."/>
            <person name="Matsuura K."/>
            <person name="Barry K."/>
            <person name="Labutti K."/>
            <person name="Kuo R."/>
            <person name="Ohm R.A."/>
            <person name="Bhattacharya S.S."/>
            <person name="Shirouzu T."/>
            <person name="Yoshinaga Y."/>
            <person name="Martin F.M."/>
            <person name="Grigoriev I.V."/>
            <person name="Hibbett D.S."/>
        </authorList>
    </citation>
    <scope>NUCLEOTIDE SEQUENCE [LARGE SCALE GENOMIC DNA]</scope>
    <source>
        <strain evidence="4 5">TUFC12733</strain>
    </source>
</reference>
<proteinExistence type="predicted"/>
<dbReference type="EMBL" id="KV417276">
    <property type="protein sequence ID" value="KZO98445.1"/>
    <property type="molecule type" value="Genomic_DNA"/>
</dbReference>
<dbReference type="PANTHER" id="PTHR47706">
    <property type="entry name" value="NMRA-LIKE FAMILY PROTEIN"/>
    <property type="match status" value="1"/>
</dbReference>
<protein>
    <submittedName>
        <fullName evidence="4">NAD-binding protein</fullName>
    </submittedName>
</protein>
<dbReference type="InterPro" id="IPR036291">
    <property type="entry name" value="NAD(P)-bd_dom_sf"/>
</dbReference>
<evidence type="ECO:0000313" key="5">
    <source>
        <dbReference type="Proteomes" id="UP000076738"/>
    </source>
</evidence>
<dbReference type="GO" id="GO:0016491">
    <property type="term" value="F:oxidoreductase activity"/>
    <property type="evidence" value="ECO:0007669"/>
    <property type="project" value="UniProtKB-KW"/>
</dbReference>
<dbReference type="AlphaFoldDB" id="A0A167P5N3"/>
<dbReference type="InterPro" id="IPR008030">
    <property type="entry name" value="NmrA-like"/>
</dbReference>
<evidence type="ECO:0000259" key="3">
    <source>
        <dbReference type="Pfam" id="PF05368"/>
    </source>
</evidence>
<evidence type="ECO:0000313" key="4">
    <source>
        <dbReference type="EMBL" id="KZO98445.1"/>
    </source>
</evidence>